<feature type="transmembrane region" description="Helical" evidence="5">
    <location>
        <begin position="395"/>
        <end position="428"/>
    </location>
</feature>
<dbReference type="Gene3D" id="3.30.750.24">
    <property type="entry name" value="STAS domain"/>
    <property type="match status" value="1"/>
</dbReference>
<feature type="transmembrane region" description="Helical" evidence="5">
    <location>
        <begin position="365"/>
        <end position="383"/>
    </location>
</feature>
<dbReference type="CDD" id="cd07042">
    <property type="entry name" value="STAS_SulP_like_sulfate_transporter"/>
    <property type="match status" value="1"/>
</dbReference>
<dbReference type="InterPro" id="IPR036513">
    <property type="entry name" value="STAS_dom_sf"/>
</dbReference>
<dbReference type="InterPro" id="IPR001902">
    <property type="entry name" value="SLC26A/SulP_fam"/>
</dbReference>
<accession>A0ABU6A1Z3</accession>
<organism evidence="7 8">
    <name type="scientific">Aquimarina gracilis</name>
    <dbReference type="NCBI Taxonomy" id="874422"/>
    <lineage>
        <taxon>Bacteria</taxon>
        <taxon>Pseudomonadati</taxon>
        <taxon>Bacteroidota</taxon>
        <taxon>Flavobacteriia</taxon>
        <taxon>Flavobacteriales</taxon>
        <taxon>Flavobacteriaceae</taxon>
        <taxon>Aquimarina</taxon>
    </lineage>
</organism>
<name>A0ABU6A1Z3_9FLAO</name>
<evidence type="ECO:0000256" key="3">
    <source>
        <dbReference type="ARBA" id="ARBA00022989"/>
    </source>
</evidence>
<feature type="transmembrane region" description="Helical" evidence="5">
    <location>
        <begin position="62"/>
        <end position="78"/>
    </location>
</feature>
<evidence type="ECO:0000256" key="2">
    <source>
        <dbReference type="ARBA" id="ARBA00022692"/>
    </source>
</evidence>
<comment type="subcellular location">
    <subcellularLocation>
        <location evidence="1">Membrane</location>
        <topology evidence="1">Multi-pass membrane protein</topology>
    </subcellularLocation>
</comment>
<keyword evidence="4 5" id="KW-0472">Membrane</keyword>
<evidence type="ECO:0000256" key="1">
    <source>
        <dbReference type="ARBA" id="ARBA00004141"/>
    </source>
</evidence>
<evidence type="ECO:0000313" key="8">
    <source>
        <dbReference type="Proteomes" id="UP001327027"/>
    </source>
</evidence>
<feature type="transmembrane region" description="Helical" evidence="5">
    <location>
        <begin position="116"/>
        <end position="138"/>
    </location>
</feature>
<keyword evidence="2 5" id="KW-0812">Transmembrane</keyword>
<protein>
    <submittedName>
        <fullName evidence="7">Sulfate permease</fullName>
    </submittedName>
</protein>
<keyword evidence="3 5" id="KW-1133">Transmembrane helix</keyword>
<comment type="caution">
    <text evidence="7">The sequence shown here is derived from an EMBL/GenBank/DDBJ whole genome shotgun (WGS) entry which is preliminary data.</text>
</comment>
<feature type="domain" description="STAS" evidence="6">
    <location>
        <begin position="451"/>
        <end position="566"/>
    </location>
</feature>
<sequence>MINQNFRKVKTLHKIIPIIQFFGTKEYNKSILKKDIIAGVTVGVILIPQAIAYALLMGVPPIYGLYACLVPLVLYAFFGTSRQLSIGPVAVTAILVMSGVSQLADPFTDRFVELVLFASLLIGMLQILMSILQMGFLVNLISQPVISGFISAAAIIIIVSQFEEGFGIEIPNFKYTHQTIGYTIGHIFETNWITFGICLLSIVMILLLKKWKRAFPGSLTVLVLATVATYFLKLNEKGVAIIEEVPKGLPSFMIPEMSYENMVALLPSVLTVTFIGYVGSIGIAKSMEMKNRDHIIRPNQELFALGMAKVIGAFFQAVPSSGSYSRTAINDEAGGKTTVSSMITAIMVLLSLLFLTSFFYYIPKAALAAIILVSVFGLINYGEAKYLFKLRRRDFIVMIITFFGTLIFGVENGIFIGVILSFVFLQYYSARPHIAELVNIPGTSYYRNINRFPDAIQSEIYLIIRFDNQLYFGNAGYFKDAIQAYVSRREKLPKFLILDNTNMHDIDSTGLHVLEDIHQYLEGLGIKLLIVGTIGPVRDFLKRSGFTDKLGISNYYLTISDAVDYVENKIEHKSIHEAAVQFNKKRRSFLD</sequence>
<gene>
    <name evidence="7" type="primary">sulP</name>
    <name evidence="7" type="ORF">U6A24_21780</name>
</gene>
<reference evidence="7 8" key="1">
    <citation type="journal article" date="2013" name="Int. J. Syst. Evol. Microbiol.">
        <title>Aquimarina gracilis sp. nov., isolated from the gut microflora of a mussel, Mytilus coruscus, and emended description of Aquimarina spongiae.</title>
        <authorList>
            <person name="Park S.C."/>
            <person name="Choe H.N."/>
            <person name="Baik K.S."/>
            <person name="Seong C.N."/>
        </authorList>
    </citation>
    <scope>NUCLEOTIDE SEQUENCE [LARGE SCALE GENOMIC DNA]</scope>
    <source>
        <strain evidence="7 8">PSC32</strain>
    </source>
</reference>
<feature type="transmembrane region" description="Helical" evidence="5">
    <location>
        <begin position="36"/>
        <end position="56"/>
    </location>
</feature>
<dbReference type="Proteomes" id="UP001327027">
    <property type="component" value="Unassembled WGS sequence"/>
</dbReference>
<dbReference type="Pfam" id="PF00916">
    <property type="entry name" value="Sulfate_transp"/>
    <property type="match status" value="1"/>
</dbReference>
<dbReference type="EMBL" id="JAYKLX010000011">
    <property type="protein sequence ID" value="MEB3348122.1"/>
    <property type="molecule type" value="Genomic_DNA"/>
</dbReference>
<feature type="transmembrane region" description="Helical" evidence="5">
    <location>
        <begin position="145"/>
        <end position="162"/>
    </location>
</feature>
<dbReference type="RefSeq" id="WP_324182145.1">
    <property type="nucleotide sequence ID" value="NZ_BAABAW010000023.1"/>
</dbReference>
<dbReference type="InterPro" id="IPR002645">
    <property type="entry name" value="STAS_dom"/>
</dbReference>
<proteinExistence type="predicted"/>
<dbReference type="Pfam" id="PF01740">
    <property type="entry name" value="STAS"/>
    <property type="match status" value="1"/>
</dbReference>
<dbReference type="NCBIfam" id="TIGR00815">
    <property type="entry name" value="sulP"/>
    <property type="match status" value="1"/>
</dbReference>
<feature type="transmembrane region" description="Helical" evidence="5">
    <location>
        <begin position="339"/>
        <end position="359"/>
    </location>
</feature>
<feature type="transmembrane region" description="Helical" evidence="5">
    <location>
        <begin position="182"/>
        <end position="207"/>
    </location>
</feature>
<feature type="transmembrane region" description="Helical" evidence="5">
    <location>
        <begin position="85"/>
        <end position="104"/>
    </location>
</feature>
<evidence type="ECO:0000313" key="7">
    <source>
        <dbReference type="EMBL" id="MEB3348122.1"/>
    </source>
</evidence>
<feature type="transmembrane region" description="Helical" evidence="5">
    <location>
        <begin position="262"/>
        <end position="284"/>
    </location>
</feature>
<evidence type="ECO:0000256" key="4">
    <source>
        <dbReference type="ARBA" id="ARBA00023136"/>
    </source>
</evidence>
<evidence type="ECO:0000259" key="6">
    <source>
        <dbReference type="PROSITE" id="PS50801"/>
    </source>
</evidence>
<evidence type="ECO:0000256" key="5">
    <source>
        <dbReference type="SAM" id="Phobius"/>
    </source>
</evidence>
<dbReference type="PROSITE" id="PS50801">
    <property type="entry name" value="STAS"/>
    <property type="match status" value="1"/>
</dbReference>
<dbReference type="PANTHER" id="PTHR11814">
    <property type="entry name" value="SULFATE TRANSPORTER"/>
    <property type="match status" value="1"/>
</dbReference>
<dbReference type="SUPFAM" id="SSF52091">
    <property type="entry name" value="SpoIIaa-like"/>
    <property type="match status" value="1"/>
</dbReference>
<feature type="transmembrane region" description="Helical" evidence="5">
    <location>
        <begin position="214"/>
        <end position="232"/>
    </location>
</feature>
<dbReference type="InterPro" id="IPR011547">
    <property type="entry name" value="SLC26A/SulP_dom"/>
</dbReference>
<keyword evidence="8" id="KW-1185">Reference proteome</keyword>